<dbReference type="AlphaFoldDB" id="A0A9J6CWE3"/>
<dbReference type="EMBL" id="JABSTU010005945">
    <property type="protein sequence ID" value="KAH7938600.1"/>
    <property type="molecule type" value="Genomic_DNA"/>
</dbReference>
<feature type="region of interest" description="Disordered" evidence="1">
    <location>
        <begin position="23"/>
        <end position="47"/>
    </location>
</feature>
<protein>
    <submittedName>
        <fullName evidence="2">Uncharacterized protein</fullName>
    </submittedName>
</protein>
<reference evidence="2" key="1">
    <citation type="journal article" date="2020" name="Cell">
        <title>Large-Scale Comparative Analyses of Tick Genomes Elucidate Their Genetic Diversity and Vector Capacities.</title>
        <authorList>
            <consortium name="Tick Genome and Microbiome Consortium (TIGMIC)"/>
            <person name="Jia N."/>
            <person name="Wang J."/>
            <person name="Shi W."/>
            <person name="Du L."/>
            <person name="Sun Y."/>
            <person name="Zhan W."/>
            <person name="Jiang J.F."/>
            <person name="Wang Q."/>
            <person name="Zhang B."/>
            <person name="Ji P."/>
            <person name="Bell-Sakyi L."/>
            <person name="Cui X.M."/>
            <person name="Yuan T.T."/>
            <person name="Jiang B.G."/>
            <person name="Yang W.F."/>
            <person name="Lam T.T."/>
            <person name="Chang Q.C."/>
            <person name="Ding S.J."/>
            <person name="Wang X.J."/>
            <person name="Zhu J.G."/>
            <person name="Ruan X.D."/>
            <person name="Zhao L."/>
            <person name="Wei J.T."/>
            <person name="Ye R.Z."/>
            <person name="Que T.C."/>
            <person name="Du C.H."/>
            <person name="Zhou Y.H."/>
            <person name="Cheng J.X."/>
            <person name="Dai P.F."/>
            <person name="Guo W.B."/>
            <person name="Han X.H."/>
            <person name="Huang E.J."/>
            <person name="Li L.F."/>
            <person name="Wei W."/>
            <person name="Gao Y.C."/>
            <person name="Liu J.Z."/>
            <person name="Shao H.Z."/>
            <person name="Wang X."/>
            <person name="Wang C.C."/>
            <person name="Yang T.C."/>
            <person name="Huo Q.B."/>
            <person name="Li W."/>
            <person name="Chen H.Y."/>
            <person name="Chen S.E."/>
            <person name="Zhou L.G."/>
            <person name="Ni X.B."/>
            <person name="Tian J.H."/>
            <person name="Sheng Y."/>
            <person name="Liu T."/>
            <person name="Pan Y.S."/>
            <person name="Xia L.Y."/>
            <person name="Li J."/>
            <person name="Zhao F."/>
            <person name="Cao W.C."/>
        </authorList>
    </citation>
    <scope>NUCLEOTIDE SEQUENCE</scope>
    <source>
        <strain evidence="2">Rmic-2018</strain>
    </source>
</reference>
<organism evidence="2 3">
    <name type="scientific">Rhipicephalus microplus</name>
    <name type="common">Cattle tick</name>
    <name type="synonym">Boophilus microplus</name>
    <dbReference type="NCBI Taxonomy" id="6941"/>
    <lineage>
        <taxon>Eukaryota</taxon>
        <taxon>Metazoa</taxon>
        <taxon>Ecdysozoa</taxon>
        <taxon>Arthropoda</taxon>
        <taxon>Chelicerata</taxon>
        <taxon>Arachnida</taxon>
        <taxon>Acari</taxon>
        <taxon>Parasitiformes</taxon>
        <taxon>Ixodida</taxon>
        <taxon>Ixodoidea</taxon>
        <taxon>Ixodidae</taxon>
        <taxon>Rhipicephalinae</taxon>
        <taxon>Rhipicephalus</taxon>
        <taxon>Boophilus</taxon>
    </lineage>
</organism>
<feature type="compositionally biased region" description="Polar residues" evidence="1">
    <location>
        <begin position="23"/>
        <end position="43"/>
    </location>
</feature>
<proteinExistence type="predicted"/>
<reference evidence="2" key="2">
    <citation type="submission" date="2021-09" db="EMBL/GenBank/DDBJ databases">
        <authorList>
            <person name="Jia N."/>
            <person name="Wang J."/>
            <person name="Shi W."/>
            <person name="Du L."/>
            <person name="Sun Y."/>
            <person name="Zhan W."/>
            <person name="Jiang J."/>
            <person name="Wang Q."/>
            <person name="Zhang B."/>
            <person name="Ji P."/>
            <person name="Sakyi L.B."/>
            <person name="Cui X."/>
            <person name="Yuan T."/>
            <person name="Jiang B."/>
            <person name="Yang W."/>
            <person name="Lam T.T.-Y."/>
            <person name="Chang Q."/>
            <person name="Ding S."/>
            <person name="Wang X."/>
            <person name="Zhu J."/>
            <person name="Ruan X."/>
            <person name="Zhao L."/>
            <person name="Wei J."/>
            <person name="Que T."/>
            <person name="Du C."/>
            <person name="Cheng J."/>
            <person name="Dai P."/>
            <person name="Han X."/>
            <person name="Huang E."/>
            <person name="Gao Y."/>
            <person name="Liu J."/>
            <person name="Shao H."/>
            <person name="Ye R."/>
            <person name="Li L."/>
            <person name="Wei W."/>
            <person name="Wang X."/>
            <person name="Wang C."/>
            <person name="Huo Q."/>
            <person name="Li W."/>
            <person name="Guo W."/>
            <person name="Chen H."/>
            <person name="Chen S."/>
            <person name="Zhou L."/>
            <person name="Zhou L."/>
            <person name="Ni X."/>
            <person name="Tian J."/>
            <person name="Zhou Y."/>
            <person name="Sheng Y."/>
            <person name="Liu T."/>
            <person name="Pan Y."/>
            <person name="Xia L."/>
            <person name="Li J."/>
            <person name="Zhao F."/>
            <person name="Cao W."/>
        </authorList>
    </citation>
    <scope>NUCLEOTIDE SEQUENCE</scope>
    <source>
        <strain evidence="2">Rmic-2018</strain>
        <tissue evidence="2">Larvae</tissue>
    </source>
</reference>
<evidence type="ECO:0000313" key="2">
    <source>
        <dbReference type="EMBL" id="KAH7938600.1"/>
    </source>
</evidence>
<accession>A0A9J6CWE3</accession>
<gene>
    <name evidence="2" type="ORF">HPB51_028892</name>
</gene>
<evidence type="ECO:0000313" key="3">
    <source>
        <dbReference type="Proteomes" id="UP000821866"/>
    </source>
</evidence>
<sequence length="229" mass="25575">MFSLYRFSSSPGLRRHWVASPLSDTENDQNISNPCEPSVSTSDNDTHEAPLHMLEDATRTSVPDSDTEDALDRMHEGTMVESTFDNDIDGAPLHMLEDATRTSISDTDTEEAMDHLHEAAMVEPMTMTETEKEVSAVVLDETTPMTITETEEEVSTVVLDETTDSADVAYWLVRLRTCSQRAGPHQKASRKFTRDGAAIHCLQWCHRPFTSNIVVHFVCQQLATLPDCT</sequence>
<name>A0A9J6CWE3_RHIMP</name>
<keyword evidence="3" id="KW-1185">Reference proteome</keyword>
<dbReference type="Proteomes" id="UP000821866">
    <property type="component" value="Unassembled WGS sequence"/>
</dbReference>
<evidence type="ECO:0000256" key="1">
    <source>
        <dbReference type="SAM" id="MobiDB-lite"/>
    </source>
</evidence>
<comment type="caution">
    <text evidence="2">The sequence shown here is derived from an EMBL/GenBank/DDBJ whole genome shotgun (WGS) entry which is preliminary data.</text>
</comment>